<protein>
    <submittedName>
        <fullName evidence="1">p43</fullName>
    </submittedName>
</protein>
<dbReference type="Proteomes" id="UP000232791">
    <property type="component" value="Segment"/>
</dbReference>
<dbReference type="Pfam" id="PF17625">
    <property type="entry name" value="DUF5509"/>
    <property type="match status" value="1"/>
</dbReference>
<sequence length="365" mass="44533">MDRRANAIKPFLFYNEDYYRDDKPKRYFRRRTTILFSNYKRFATNKTQCKKLITHFFNYCMPKYYRHHNNIEAVYRLLNPLLIQQPQQYNKIKIINSYEIRLCKYRPHETEDNMVLYEWLTRCTGTENAADNLVWIMREIIKRVAKCNLRFYDYYKLFQYCLSTLFCFDECKFMVCIRLMLNKCMPLKSKGVITAKYKYCLLTALHYYILHNMRLFMNNIGALVKLRRLLIKHHMNATNERIDEMCKRFAGEHDVKLHQKLLLKHMMHYLDIENIMWPSLANIKSVVEWDKQLHSPLFQKRNEAQLFIINIKCKNKLFKYTGWDEEQRYCRTVNFKPLKRLHINKDGSKQLICVVSRKCSQQFLE</sequence>
<dbReference type="EMBL" id="KR091910">
    <property type="protein sequence ID" value="AKS25439.1"/>
    <property type="molecule type" value="Genomic_DNA"/>
</dbReference>
<evidence type="ECO:0000313" key="1">
    <source>
        <dbReference type="EMBL" id="AKS25439.1"/>
    </source>
</evidence>
<evidence type="ECO:0000313" key="2">
    <source>
        <dbReference type="Proteomes" id="UP000232791"/>
    </source>
</evidence>
<dbReference type="OrthoDB" id="5636at10239"/>
<reference evidence="1 2" key="1">
    <citation type="journal article" date="2015" name="PLoS ONE">
        <title>The Complete Genome of a New Betabaculovirus from Clostera anastomosis.</title>
        <authorList>
            <person name="Yin F."/>
            <person name="Zhu Z."/>
            <person name="Liu X."/>
            <person name="Hou D."/>
            <person name="Wang J."/>
            <person name="Zhang L."/>
            <person name="Wang M."/>
            <person name="Kou Z."/>
            <person name="Wang H."/>
            <person name="Deng F."/>
            <person name="Hu Z."/>
        </authorList>
    </citation>
    <scope>NUCLEOTIDE SEQUENCE [LARGE SCALE GENOMIC DNA]</scope>
    <source>
        <strain evidence="1 2">ClasGV-B</strain>
    </source>
</reference>
<proteinExistence type="predicted"/>
<dbReference type="InterPro" id="IPR035120">
    <property type="entry name" value="DUF5509"/>
</dbReference>
<keyword evidence="2" id="KW-1185">Reference proteome</keyword>
<name>A0A0K0WSA1_9BBAC</name>
<organism evidence="1 2">
    <name type="scientific">Clostera anastomosis granulovirus B</name>
    <dbReference type="NCBI Taxonomy" id="1986290"/>
    <lineage>
        <taxon>Viruses</taxon>
        <taxon>Viruses incertae sedis</taxon>
        <taxon>Naldaviricetes</taxon>
        <taxon>Lefavirales</taxon>
        <taxon>Baculoviridae</taxon>
        <taxon>Betabaculovirus</taxon>
        <taxon>Betabaculovirus alterclanastomosis</taxon>
    </lineage>
</organism>
<gene>
    <name evidence="1" type="ORF">clas96</name>
</gene>
<accession>A0A0K0WSA1</accession>